<dbReference type="EMBL" id="JAPFRF010000004">
    <property type="protein sequence ID" value="KAJ7335798.1"/>
    <property type="molecule type" value="Genomic_DNA"/>
</dbReference>
<evidence type="ECO:0000313" key="2">
    <source>
        <dbReference type="Proteomes" id="UP001142489"/>
    </source>
</evidence>
<reference evidence="1" key="1">
    <citation type="journal article" date="2023" name="DNA Res.">
        <title>Chromosome-level genome assembly of Phrynocephalus forsythii using third-generation DNA sequencing and Hi-C analysis.</title>
        <authorList>
            <person name="Qi Y."/>
            <person name="Zhao W."/>
            <person name="Zhao Y."/>
            <person name="Niu C."/>
            <person name="Cao S."/>
            <person name="Zhang Y."/>
        </authorList>
    </citation>
    <scope>NUCLEOTIDE SEQUENCE</scope>
    <source>
        <tissue evidence="1">Muscle</tissue>
    </source>
</reference>
<protein>
    <submittedName>
        <fullName evidence="1">Uncharacterized protein</fullName>
    </submittedName>
</protein>
<gene>
    <name evidence="1" type="ORF">JRQ81_013739</name>
</gene>
<dbReference type="AlphaFoldDB" id="A0A9Q0Y0G4"/>
<dbReference type="Proteomes" id="UP001142489">
    <property type="component" value="Unassembled WGS sequence"/>
</dbReference>
<name>A0A9Q0Y0G4_9SAUR</name>
<organism evidence="1 2">
    <name type="scientific">Phrynocephalus forsythii</name>
    <dbReference type="NCBI Taxonomy" id="171643"/>
    <lineage>
        <taxon>Eukaryota</taxon>
        <taxon>Metazoa</taxon>
        <taxon>Chordata</taxon>
        <taxon>Craniata</taxon>
        <taxon>Vertebrata</taxon>
        <taxon>Euteleostomi</taxon>
        <taxon>Lepidosauria</taxon>
        <taxon>Squamata</taxon>
        <taxon>Bifurcata</taxon>
        <taxon>Unidentata</taxon>
        <taxon>Episquamata</taxon>
        <taxon>Toxicofera</taxon>
        <taxon>Iguania</taxon>
        <taxon>Acrodonta</taxon>
        <taxon>Agamidae</taxon>
        <taxon>Agaminae</taxon>
        <taxon>Phrynocephalus</taxon>
    </lineage>
</organism>
<evidence type="ECO:0000313" key="1">
    <source>
        <dbReference type="EMBL" id="KAJ7335798.1"/>
    </source>
</evidence>
<keyword evidence="2" id="KW-1185">Reference proteome</keyword>
<accession>A0A9Q0Y0G4</accession>
<proteinExistence type="predicted"/>
<sequence>MAYILITRALSTIIGDIAELKMAFKKADGRWELIVGLESCRVHDWDKVNMVIKMTLKAVETVLFFNMTDQVYFDKE</sequence>
<comment type="caution">
    <text evidence="1">The sequence shown here is derived from an EMBL/GenBank/DDBJ whole genome shotgun (WGS) entry which is preliminary data.</text>
</comment>
<dbReference type="OrthoDB" id="1555531at2759"/>